<evidence type="ECO:0000259" key="16">
    <source>
        <dbReference type="PROSITE" id="PS51447"/>
    </source>
</evidence>
<accession>A0A4Y9YE10</accession>
<reference evidence="17 18" key="1">
    <citation type="submission" date="2019-02" db="EMBL/GenBank/DDBJ databases">
        <title>Genome sequencing of the rare red list fungi Dentipellis fragilis.</title>
        <authorList>
            <person name="Buettner E."/>
            <person name="Kellner H."/>
        </authorList>
    </citation>
    <scope>NUCLEOTIDE SEQUENCE [LARGE SCALE GENOMIC DNA]</scope>
    <source>
        <strain evidence="17 18">DSM 105465</strain>
    </source>
</reference>
<dbReference type="InterPro" id="IPR036690">
    <property type="entry name" value="Fdx_antiC-bd_sf"/>
</dbReference>
<evidence type="ECO:0000256" key="4">
    <source>
        <dbReference type="ARBA" id="ARBA00022598"/>
    </source>
</evidence>
<comment type="caution">
    <text evidence="17">The sequence shown here is derived from an EMBL/GenBank/DDBJ whole genome shotgun (WGS) entry which is preliminary data.</text>
</comment>
<gene>
    <name evidence="17" type="ORF">EVG20_g7291</name>
</gene>
<evidence type="ECO:0000256" key="9">
    <source>
        <dbReference type="ARBA" id="ARBA00023128"/>
    </source>
</evidence>
<comment type="function">
    <text evidence="13">Is responsible for the charging of tRNA(Phe) with phenylalanine in mitochondrial translation.</text>
</comment>
<dbReference type="SUPFAM" id="SSF55681">
    <property type="entry name" value="Class II aaRS and biotin synthetases"/>
    <property type="match status" value="1"/>
</dbReference>
<dbReference type="GO" id="GO:0004826">
    <property type="term" value="F:phenylalanine-tRNA ligase activity"/>
    <property type="evidence" value="ECO:0007669"/>
    <property type="project" value="UniProtKB-EC"/>
</dbReference>
<name>A0A4Y9YE10_9AGAM</name>
<comment type="similarity">
    <text evidence="2">Belongs to the class-II aminoacyl-tRNA synthetase family.</text>
</comment>
<evidence type="ECO:0000256" key="2">
    <source>
        <dbReference type="ARBA" id="ARBA00008226"/>
    </source>
</evidence>
<dbReference type="PANTHER" id="PTHR11538">
    <property type="entry name" value="PHENYLALANYL-TRNA SYNTHETASE"/>
    <property type="match status" value="1"/>
</dbReference>
<dbReference type="SUPFAM" id="SSF54991">
    <property type="entry name" value="Anticodon-binding domain of PheRS"/>
    <property type="match status" value="1"/>
</dbReference>
<evidence type="ECO:0000256" key="6">
    <source>
        <dbReference type="ARBA" id="ARBA00022840"/>
    </source>
</evidence>
<comment type="catalytic activity">
    <reaction evidence="12">
        <text>tRNA(Phe) + L-phenylalanine + ATP = L-phenylalanyl-tRNA(Phe) + AMP + diphosphate + H(+)</text>
        <dbReference type="Rhea" id="RHEA:19413"/>
        <dbReference type="Rhea" id="RHEA-COMP:9668"/>
        <dbReference type="Rhea" id="RHEA-COMP:9699"/>
        <dbReference type="ChEBI" id="CHEBI:15378"/>
        <dbReference type="ChEBI" id="CHEBI:30616"/>
        <dbReference type="ChEBI" id="CHEBI:33019"/>
        <dbReference type="ChEBI" id="CHEBI:58095"/>
        <dbReference type="ChEBI" id="CHEBI:78442"/>
        <dbReference type="ChEBI" id="CHEBI:78531"/>
        <dbReference type="ChEBI" id="CHEBI:456215"/>
        <dbReference type="EC" id="6.1.1.20"/>
    </reaction>
</comment>
<keyword evidence="7" id="KW-0648">Protein biosynthesis</keyword>
<evidence type="ECO:0000256" key="7">
    <source>
        <dbReference type="ARBA" id="ARBA00022917"/>
    </source>
</evidence>
<dbReference type="InterPro" id="IPR005121">
    <property type="entry name" value="Fdx_antiC-bd"/>
</dbReference>
<evidence type="ECO:0000256" key="11">
    <source>
        <dbReference type="ARBA" id="ARBA00031194"/>
    </source>
</evidence>
<dbReference type="NCBIfam" id="TIGR00469">
    <property type="entry name" value="pheS_mito"/>
    <property type="match status" value="1"/>
</dbReference>
<dbReference type="PROSITE" id="PS50862">
    <property type="entry name" value="AA_TRNA_LIGASE_II"/>
    <property type="match status" value="1"/>
</dbReference>
<evidence type="ECO:0000313" key="17">
    <source>
        <dbReference type="EMBL" id="TFY60786.1"/>
    </source>
</evidence>
<dbReference type="InterPro" id="IPR006195">
    <property type="entry name" value="aa-tRNA-synth_II"/>
</dbReference>
<organism evidence="17 18">
    <name type="scientific">Dentipellis fragilis</name>
    <dbReference type="NCBI Taxonomy" id="205917"/>
    <lineage>
        <taxon>Eukaryota</taxon>
        <taxon>Fungi</taxon>
        <taxon>Dikarya</taxon>
        <taxon>Basidiomycota</taxon>
        <taxon>Agaricomycotina</taxon>
        <taxon>Agaricomycetes</taxon>
        <taxon>Russulales</taxon>
        <taxon>Hericiaceae</taxon>
        <taxon>Dentipellis</taxon>
    </lineage>
</organism>
<dbReference type="GO" id="GO:0005759">
    <property type="term" value="C:mitochondrial matrix"/>
    <property type="evidence" value="ECO:0007669"/>
    <property type="project" value="UniProtKB-SubCell"/>
</dbReference>
<sequence>MAARVLCAQAFTRPRVSRTLTTFLRLYTTPAPTPSAIPVLGKTYPTDAYTNITPAIVSKVSRQLHLQDGHPICTLRALVEDHFADFAHLRSVSPLVTPYQNFDSLSFPEDHPGRSKTDSYYLNQDMMLRTHTSAHEVEVFSEGKERWLLTADVYRRDEIDASHYPVFHQMEGAKIVSSDEAGVQAMEEDSRRLEHELSQSNIIIEDVPHVSGTNPAQPEHDPRHSEIMAKNLKLSLNSLMYKLFAGVAGATKEDPLRVRWIEAYFPFTSPSFEVEVFFRGKWLEILGCGVVLQSTLDRANVANEMGWAFGLGLERIAMILYSIPDIRLFWSEDPRFISQFKAGDITTFKPYSKYPESYRDVSFWKPQEGLHENDVYDVVRDIAGDLVEDVKMIDQFTHPKTGRESMAFRVTYRSMDRSLVNDEVNALQEQVIERLREHLRVEIR</sequence>
<keyword evidence="5" id="KW-0547">Nucleotide-binding</keyword>
<keyword evidence="10" id="KW-0030">Aminoacyl-tRNA synthetase</keyword>
<dbReference type="Pfam" id="PF03147">
    <property type="entry name" value="FDX-ACB"/>
    <property type="match status" value="1"/>
</dbReference>
<evidence type="ECO:0000256" key="5">
    <source>
        <dbReference type="ARBA" id="ARBA00022741"/>
    </source>
</evidence>
<dbReference type="STRING" id="205917.A0A4Y9YE10"/>
<evidence type="ECO:0000313" key="18">
    <source>
        <dbReference type="Proteomes" id="UP000298327"/>
    </source>
</evidence>
<comment type="subcellular location">
    <subcellularLocation>
        <location evidence="1">Mitochondrion matrix</location>
    </subcellularLocation>
</comment>
<proteinExistence type="inferred from homology"/>
<dbReference type="Gene3D" id="3.30.930.10">
    <property type="entry name" value="Bira Bifunctional Protein, Domain 2"/>
    <property type="match status" value="1"/>
</dbReference>
<dbReference type="AlphaFoldDB" id="A0A4Y9YE10"/>
<dbReference type="GO" id="GO:0005524">
    <property type="term" value="F:ATP binding"/>
    <property type="evidence" value="ECO:0007669"/>
    <property type="project" value="UniProtKB-KW"/>
</dbReference>
<dbReference type="Pfam" id="PF01409">
    <property type="entry name" value="tRNA-synt_2d"/>
    <property type="match status" value="2"/>
</dbReference>
<evidence type="ECO:0000256" key="14">
    <source>
        <dbReference type="ARBA" id="ARBA00073229"/>
    </source>
</evidence>
<evidence type="ECO:0000256" key="12">
    <source>
        <dbReference type="ARBA" id="ARBA00049255"/>
    </source>
</evidence>
<dbReference type="InterPro" id="IPR002319">
    <property type="entry name" value="Phenylalanyl-tRNA_Synthase"/>
</dbReference>
<dbReference type="InterPro" id="IPR004530">
    <property type="entry name" value="Phe-tRNA-synth_IIc_mito"/>
</dbReference>
<dbReference type="SMART" id="SM00896">
    <property type="entry name" value="FDX-ACB"/>
    <property type="match status" value="1"/>
</dbReference>
<dbReference type="EC" id="6.1.1.20" evidence="3"/>
<dbReference type="GO" id="GO:0006432">
    <property type="term" value="P:phenylalanyl-tRNA aminoacylation"/>
    <property type="evidence" value="ECO:0007669"/>
    <property type="project" value="InterPro"/>
</dbReference>
<evidence type="ECO:0000256" key="3">
    <source>
        <dbReference type="ARBA" id="ARBA00012814"/>
    </source>
</evidence>
<dbReference type="PANTHER" id="PTHR11538:SF41">
    <property type="entry name" value="PHENYLALANINE--TRNA LIGASE, MITOCHONDRIAL"/>
    <property type="match status" value="1"/>
</dbReference>
<dbReference type="InterPro" id="IPR045864">
    <property type="entry name" value="aa-tRNA-synth_II/BPL/LPL"/>
</dbReference>
<evidence type="ECO:0000256" key="13">
    <source>
        <dbReference type="ARBA" id="ARBA00057761"/>
    </source>
</evidence>
<dbReference type="FunFam" id="3.30.930.10:FF:000053">
    <property type="entry name" value="Phenylalanyl-tRNA synthetase mitochondrial"/>
    <property type="match status" value="1"/>
</dbReference>
<dbReference type="GO" id="GO:0000049">
    <property type="term" value="F:tRNA binding"/>
    <property type="evidence" value="ECO:0007669"/>
    <property type="project" value="InterPro"/>
</dbReference>
<dbReference type="Gene3D" id="3.30.70.380">
    <property type="entry name" value="Ferrodoxin-fold anticodon-binding domain"/>
    <property type="match status" value="1"/>
</dbReference>
<protein>
    <recommendedName>
        <fullName evidence="14">Phenylalanine--tRNA ligase, mitochondrial</fullName>
        <ecNumber evidence="3">6.1.1.20</ecNumber>
    </recommendedName>
    <alternativeName>
        <fullName evidence="11">Phenylalanyl-tRNA synthetase</fullName>
    </alternativeName>
</protein>
<feature type="domain" description="FDX-ACB" evidence="16">
    <location>
        <begin position="352"/>
        <end position="444"/>
    </location>
</feature>
<evidence type="ECO:0000259" key="15">
    <source>
        <dbReference type="PROSITE" id="PS50862"/>
    </source>
</evidence>
<keyword evidence="18" id="KW-1185">Reference proteome</keyword>
<keyword evidence="6" id="KW-0067">ATP-binding</keyword>
<dbReference type="OrthoDB" id="4457at2759"/>
<keyword evidence="8" id="KW-0809">Transit peptide</keyword>
<dbReference type="FunFam" id="3.30.70.380:FF:000002">
    <property type="entry name" value="phenylalanine--tRNA ligase, mitochondrial"/>
    <property type="match status" value="1"/>
</dbReference>
<keyword evidence="9" id="KW-0496">Mitochondrion</keyword>
<dbReference type="EMBL" id="SEOQ01000543">
    <property type="protein sequence ID" value="TFY60786.1"/>
    <property type="molecule type" value="Genomic_DNA"/>
</dbReference>
<feature type="domain" description="Aminoacyl-transfer RNA synthetases class-II family profile" evidence="15">
    <location>
        <begin position="75"/>
        <end position="350"/>
    </location>
</feature>
<evidence type="ECO:0000256" key="8">
    <source>
        <dbReference type="ARBA" id="ARBA00022946"/>
    </source>
</evidence>
<evidence type="ECO:0000256" key="1">
    <source>
        <dbReference type="ARBA" id="ARBA00004305"/>
    </source>
</evidence>
<dbReference type="PROSITE" id="PS51447">
    <property type="entry name" value="FDX_ACB"/>
    <property type="match status" value="1"/>
</dbReference>
<keyword evidence="4" id="KW-0436">Ligase</keyword>
<dbReference type="Proteomes" id="UP000298327">
    <property type="component" value="Unassembled WGS sequence"/>
</dbReference>
<evidence type="ECO:0000256" key="10">
    <source>
        <dbReference type="ARBA" id="ARBA00023146"/>
    </source>
</evidence>